<keyword evidence="5 9" id="KW-0812">Transmembrane</keyword>
<gene>
    <name evidence="12" type="ordered locus">SYNW0925</name>
</gene>
<organism evidence="12 13">
    <name type="scientific">Parasynechococcus marenigrum (strain WH8102)</name>
    <dbReference type="NCBI Taxonomy" id="84588"/>
    <lineage>
        <taxon>Bacteria</taxon>
        <taxon>Bacillati</taxon>
        <taxon>Cyanobacteriota</taxon>
        <taxon>Cyanophyceae</taxon>
        <taxon>Synechococcales</taxon>
        <taxon>Prochlorococcaceae</taxon>
        <taxon>Parasynechococcus</taxon>
        <taxon>Parasynechococcus marenigrum</taxon>
    </lineage>
</organism>
<dbReference type="SUPFAM" id="SSF52402">
    <property type="entry name" value="Adenine nucleotide alpha hydrolases-like"/>
    <property type="match status" value="1"/>
</dbReference>
<dbReference type="STRING" id="84588.SYNW0925"/>
<dbReference type="Proteomes" id="UP000001422">
    <property type="component" value="Chromosome"/>
</dbReference>
<name>Q7U7Q6_PARMW</name>
<dbReference type="PANTHER" id="PTHR43562:SF4">
    <property type="entry name" value="NA(+)_H(+) ANTIPORTER NHAS5"/>
    <property type="match status" value="1"/>
</dbReference>
<protein>
    <submittedName>
        <fullName evidence="12">Possible Na+/H+ antiporter, CPA2 family</fullName>
    </submittedName>
</protein>
<dbReference type="KEGG" id="syw:SYNW0925"/>
<sequence>MLGSPIGPTVMAMQASIGQVMHHPLGVFSLLVAISAAVPPLIRRIGLPDLVGLLVAGVVVGPHALNWVDSGSETVRLLSDLGAVYLLFTMGLEIDLEEFNRVKRRSFIYGLLILLIGVGTGVSIGLLAGFASVSCLLLGALMATHTPLGYPIVRSYGAQKDESVVVSVGSTIFTDIVALLLLAVGLGLGQGDLSGVGLGLLLLRIGLFAVLVVVGIRWLGRRLVLRGINDENRMVLAVLVALFLASLGAELAGVEKIVGAFLAGLAVNSVLPEGRVKEQVIFVGGVLFIPIFFIDLGLLLDVGSLGASLSNYQFTGLMLVGAIGGKGLASWISGALFGYRRPQILMMWSLTMPKVAATLATAFIGFQAGLLNQTVLNAVLAVMVVTATLGPILTERSVTRLNEARQGTLPASFGEEVSALDGVSEVVQRPLRIVVPVANPSNEQGLITMASRLLRGSAGGDGLLLPLAMVNPSLEEVRGGLNRAVAAARSRLRVAESIGADLQVPTRTLLRLDEDVAGGMSRTALEQAADLLLIGAGRQDQLRAWLMGDIVDGVCRTAHCPVVVVNLGRHADAAMHRILVPIKDLSASAREQVELALRVINSAPENQRTRITLLHVHDPRFSGSDRQWMEEQLIRWRPAGIPADRFHIVIVRGPGIDGSIHRLSRDHDLVILRTQRRRVAGLPIPGSDRTSKLISQLPCASMVISDPLV</sequence>
<feature type="transmembrane region" description="Helical" evidence="9">
    <location>
        <begin position="165"/>
        <end position="189"/>
    </location>
</feature>
<dbReference type="Gene3D" id="1.20.1530.20">
    <property type="match status" value="1"/>
</dbReference>
<evidence type="ECO:0000256" key="8">
    <source>
        <dbReference type="ARBA" id="ARBA00023136"/>
    </source>
</evidence>
<evidence type="ECO:0000256" key="4">
    <source>
        <dbReference type="ARBA" id="ARBA00022449"/>
    </source>
</evidence>
<evidence type="ECO:0000259" key="11">
    <source>
        <dbReference type="Pfam" id="PF00999"/>
    </source>
</evidence>
<dbReference type="eggNOG" id="COG0589">
    <property type="taxonomic scope" value="Bacteria"/>
</dbReference>
<evidence type="ECO:0000256" key="2">
    <source>
        <dbReference type="ARBA" id="ARBA00005551"/>
    </source>
</evidence>
<dbReference type="InterPro" id="IPR038770">
    <property type="entry name" value="Na+/solute_symporter_sf"/>
</dbReference>
<evidence type="ECO:0000313" key="13">
    <source>
        <dbReference type="Proteomes" id="UP000001422"/>
    </source>
</evidence>
<keyword evidence="6 9" id="KW-1133">Transmembrane helix</keyword>
<dbReference type="RefSeq" id="WP_011127790.1">
    <property type="nucleotide sequence ID" value="NC_005070.1"/>
</dbReference>
<dbReference type="InterPro" id="IPR006153">
    <property type="entry name" value="Cation/H_exchanger_TM"/>
</dbReference>
<dbReference type="InterPro" id="IPR006016">
    <property type="entry name" value="UspA"/>
</dbReference>
<dbReference type="PANTHER" id="PTHR43562">
    <property type="entry name" value="NAPA-TYPE SODIUM/HYDROGEN ANTIPORTER"/>
    <property type="match status" value="1"/>
</dbReference>
<dbReference type="AlphaFoldDB" id="Q7U7Q6"/>
<evidence type="ECO:0000256" key="9">
    <source>
        <dbReference type="SAM" id="Phobius"/>
    </source>
</evidence>
<feature type="domain" description="UspA" evidence="10">
    <location>
        <begin position="432"/>
        <end position="565"/>
    </location>
</feature>
<feature type="transmembrane region" description="Helical" evidence="9">
    <location>
        <begin position="280"/>
        <end position="300"/>
    </location>
</feature>
<comment type="similarity">
    <text evidence="2">Belongs to the monovalent cation:proton antiporter 2 (CPA2) transporter (TC 2.A.37) family.</text>
</comment>
<evidence type="ECO:0000256" key="6">
    <source>
        <dbReference type="ARBA" id="ARBA00022989"/>
    </source>
</evidence>
<evidence type="ECO:0000256" key="7">
    <source>
        <dbReference type="ARBA" id="ARBA00023065"/>
    </source>
</evidence>
<evidence type="ECO:0000256" key="1">
    <source>
        <dbReference type="ARBA" id="ARBA00004141"/>
    </source>
</evidence>
<dbReference type="EMBL" id="BX569691">
    <property type="protein sequence ID" value="CAE07440.1"/>
    <property type="molecule type" value="Genomic_DNA"/>
</dbReference>
<dbReference type="eggNOG" id="COG0475">
    <property type="taxonomic scope" value="Bacteria"/>
</dbReference>
<feature type="transmembrane region" description="Helical" evidence="9">
    <location>
        <begin position="312"/>
        <end position="332"/>
    </location>
</feature>
<feature type="transmembrane region" description="Helical" evidence="9">
    <location>
        <begin position="257"/>
        <end position="273"/>
    </location>
</feature>
<evidence type="ECO:0000256" key="5">
    <source>
        <dbReference type="ARBA" id="ARBA00022692"/>
    </source>
</evidence>
<dbReference type="HOGENOM" id="CLU_017738_0_0_3"/>
<evidence type="ECO:0000256" key="3">
    <source>
        <dbReference type="ARBA" id="ARBA00022448"/>
    </source>
</evidence>
<dbReference type="GO" id="GO:0016020">
    <property type="term" value="C:membrane"/>
    <property type="evidence" value="ECO:0007669"/>
    <property type="project" value="UniProtKB-SubCell"/>
</dbReference>
<keyword evidence="13" id="KW-1185">Reference proteome</keyword>
<evidence type="ECO:0000259" key="10">
    <source>
        <dbReference type="Pfam" id="PF00582"/>
    </source>
</evidence>
<feature type="transmembrane region" description="Helical" evidence="9">
    <location>
        <begin position="106"/>
        <end position="130"/>
    </location>
</feature>
<evidence type="ECO:0000313" key="12">
    <source>
        <dbReference type="EMBL" id="CAE07440.1"/>
    </source>
</evidence>
<feature type="transmembrane region" description="Helical" evidence="9">
    <location>
        <begin position="232"/>
        <end position="251"/>
    </location>
</feature>
<feature type="transmembrane region" description="Helical" evidence="9">
    <location>
        <begin position="20"/>
        <end position="38"/>
    </location>
</feature>
<dbReference type="Pfam" id="PF00582">
    <property type="entry name" value="Usp"/>
    <property type="match status" value="1"/>
</dbReference>
<accession>Q7U7Q6</accession>
<feature type="transmembrane region" description="Helical" evidence="9">
    <location>
        <begin position="136"/>
        <end position="153"/>
    </location>
</feature>
<reference evidence="12 13" key="1">
    <citation type="journal article" date="2003" name="Nature">
        <title>The genome of a motile marine Synechococcus.</title>
        <authorList>
            <person name="Palenik B."/>
            <person name="Brahamsha B."/>
            <person name="Larimer F."/>
            <person name="Land M."/>
            <person name="Hauser L."/>
            <person name="Chain P."/>
            <person name="Lamerdin J."/>
            <person name="Regala W."/>
            <person name="Allen E.A."/>
            <person name="McCarren J."/>
            <person name="Paulsen I."/>
            <person name="Dufresne A."/>
            <person name="Partensky F."/>
            <person name="Webb E."/>
            <person name="Waterbury J."/>
        </authorList>
    </citation>
    <scope>NUCLEOTIDE SEQUENCE [LARGE SCALE GENOMIC DNA]</scope>
    <source>
        <strain evidence="12 13">WH8102</strain>
    </source>
</reference>
<keyword evidence="7" id="KW-0406">Ion transport</keyword>
<feature type="transmembrane region" description="Helical" evidence="9">
    <location>
        <begin position="201"/>
        <end position="220"/>
    </location>
</feature>
<keyword evidence="3" id="KW-0813">Transport</keyword>
<proteinExistence type="inferred from homology"/>
<dbReference type="GO" id="GO:1902600">
    <property type="term" value="P:proton transmembrane transport"/>
    <property type="evidence" value="ECO:0007669"/>
    <property type="project" value="InterPro"/>
</dbReference>
<dbReference type="Gene3D" id="3.40.50.12370">
    <property type="match status" value="1"/>
</dbReference>
<dbReference type="GO" id="GO:0015297">
    <property type="term" value="F:antiporter activity"/>
    <property type="evidence" value="ECO:0007669"/>
    <property type="project" value="UniProtKB-KW"/>
</dbReference>
<keyword evidence="4" id="KW-0050">Antiport</keyword>
<comment type="subcellular location">
    <subcellularLocation>
        <location evidence="1">Membrane</location>
        <topology evidence="1">Multi-pass membrane protein</topology>
    </subcellularLocation>
</comment>
<dbReference type="Pfam" id="PF00999">
    <property type="entry name" value="Na_H_Exchanger"/>
    <property type="match status" value="1"/>
</dbReference>
<keyword evidence="8 9" id="KW-0472">Membrane</keyword>
<feature type="transmembrane region" description="Helical" evidence="9">
    <location>
        <begin position="344"/>
        <end position="368"/>
    </location>
</feature>
<feature type="domain" description="Cation/H+ exchanger transmembrane" evidence="11">
    <location>
        <begin position="34"/>
        <end position="393"/>
    </location>
</feature>